<dbReference type="EMBL" id="JAPWDV010000004">
    <property type="protein sequence ID" value="KAJ6215590.1"/>
    <property type="molecule type" value="Genomic_DNA"/>
</dbReference>
<dbReference type="SUPFAM" id="SSF49879">
    <property type="entry name" value="SMAD/FHA domain"/>
    <property type="match status" value="1"/>
</dbReference>
<evidence type="ECO:0000313" key="5">
    <source>
        <dbReference type="EMBL" id="KAJ6215590.1"/>
    </source>
</evidence>
<keyword evidence="6" id="KW-1185">Reference proteome</keyword>
<dbReference type="AlphaFoldDB" id="A0A9Q0RIQ3"/>
<evidence type="ECO:0000256" key="1">
    <source>
        <dbReference type="SAM" id="Coils"/>
    </source>
</evidence>
<dbReference type="InterPro" id="IPR051176">
    <property type="entry name" value="Cent_Immune-Sig_Mod"/>
</dbReference>
<dbReference type="OMA" id="TENECSH"/>
<dbReference type="PANTHER" id="PTHR15715:SF37">
    <property type="entry name" value="LD47843P"/>
    <property type="match status" value="1"/>
</dbReference>
<evidence type="ECO:0000256" key="2">
    <source>
        <dbReference type="SAM" id="MobiDB-lite"/>
    </source>
</evidence>
<feature type="compositionally biased region" description="Low complexity" evidence="2">
    <location>
        <begin position="919"/>
        <end position="928"/>
    </location>
</feature>
<keyword evidence="3" id="KW-0472">Membrane</keyword>
<feature type="domain" description="FHA" evidence="4">
    <location>
        <begin position="329"/>
        <end position="384"/>
    </location>
</feature>
<feature type="coiled-coil region" evidence="1">
    <location>
        <begin position="849"/>
        <end position="883"/>
    </location>
</feature>
<keyword evidence="1" id="KW-0175">Coiled coil</keyword>
<feature type="region of interest" description="Disordered" evidence="2">
    <location>
        <begin position="198"/>
        <end position="228"/>
    </location>
</feature>
<evidence type="ECO:0000313" key="6">
    <source>
        <dbReference type="Proteomes" id="UP001142055"/>
    </source>
</evidence>
<dbReference type="Pfam" id="PF00498">
    <property type="entry name" value="FHA"/>
    <property type="match status" value="1"/>
</dbReference>
<keyword evidence="3" id="KW-0812">Transmembrane</keyword>
<dbReference type="InterPro" id="IPR008984">
    <property type="entry name" value="SMAD_FHA_dom_sf"/>
</dbReference>
<dbReference type="Gene3D" id="2.60.200.20">
    <property type="match status" value="1"/>
</dbReference>
<feature type="coiled-coil region" evidence="1">
    <location>
        <begin position="627"/>
        <end position="672"/>
    </location>
</feature>
<dbReference type="SMART" id="SM00240">
    <property type="entry name" value="FHA"/>
    <property type="match status" value="1"/>
</dbReference>
<feature type="region of interest" description="Disordered" evidence="2">
    <location>
        <begin position="913"/>
        <end position="940"/>
    </location>
</feature>
<dbReference type="Proteomes" id="UP001142055">
    <property type="component" value="Chromosome 4"/>
</dbReference>
<evidence type="ECO:0000256" key="3">
    <source>
        <dbReference type="SAM" id="Phobius"/>
    </source>
</evidence>
<sequence length="1042" mass="118350">MSDEQNVETVVDAVTSTISIEPIEISSSINGHDHHHLNLLYLDETELEIDTELEAETIIHQNGTDTIPTEDETKTSEYLFDCSIDQHETTDNESDCDDSSSIGSIVEIRTNNSVASFSIKKSNNCDDENVNDNYDSTLKHEGIFNMDEFSTDLNATLKNGDSNPFLSNNNHQLKVIKLSDKHQQQHQQQISNNNPFFIIKRNNHGSQNSADQNSANPPSSSASSSTPVSCTSNIFTETRLLNSGSSIESVSITPLASSTVATAAAATATTSSSAAAISMTNTALNIIPINNVVNNQMMILQEKYPQVILLQEKNSCPFIERRFNLSGPIKIGRAIARVRPSSDNAIFDCKVLSRNHALMWHQDGKFYLRDTCSSNGTFINNVRLSLANEKSNPQEIFSGDCLQFGIEVTEKKQIHNCVIATVRLFQPDGTEAKPEGNVAPVYNGMVDHFSNKSLNSSLQYINSEIITPFQLFELAHYLQEAQSKQMMLEEQIDKMKTLITTAVESTKSGWNSVFAEDQLLTRIESLQSKFEVVLFARAHDDDTFSMEQRESIIETLKNELLDLINEKERFKNQWKFAIAKAFEEKTTAQTNLYSVELQLHTKSEHCKQLELTIKQNLKEMENLINGLDKAHNDYHELTTKLRLTEDEATKMRSQLETDKNNLEKQIFALKEENIAHLKMIAKQQDEIGMNGSMKKDVSNCESVMISTIKHETKIGLTIETSQQTDNDDNGLSEFHHQSLQAELIELKELYNGQCVQLRSQQDELTRFNRWLTENGPKCRQFWHILNENLTKIDKKLNEKYRKLSKLIDDLYCFIGKFNKAKGIVLNEIKVLKENNEILKMNSAESNETIGQLNVVINNCEQNLNELRIKHEQVLEEKNQLLLKVEHQQYEKAKLEMSTAKTMVSTLIQTDPMLEEQSNQQQQQQQQFQLPHDSLDSSKQSNEIQNEQLKQIVNLLKDRVPNYSEEESLLAKLNVLLDDGERLRNENSQLSANLYNVQQQYTLLSYQNELSFCMALFPLVIIFIAIILAFYPILSYIMGTSGV</sequence>
<dbReference type="PANTHER" id="PTHR15715">
    <property type="entry name" value="CENTROSOMAL PROTEIN OF 170 KDA"/>
    <property type="match status" value="1"/>
</dbReference>
<dbReference type="InterPro" id="IPR000253">
    <property type="entry name" value="FHA_dom"/>
</dbReference>
<accession>A0A9Q0RIQ3</accession>
<proteinExistence type="predicted"/>
<protein>
    <recommendedName>
        <fullName evidence="4">FHA domain-containing protein</fullName>
    </recommendedName>
</protein>
<feature type="transmembrane region" description="Helical" evidence="3">
    <location>
        <begin position="1014"/>
        <end position="1036"/>
    </location>
</feature>
<name>A0A9Q0RIQ3_BLOTA</name>
<dbReference type="PROSITE" id="PS50006">
    <property type="entry name" value="FHA_DOMAIN"/>
    <property type="match status" value="1"/>
</dbReference>
<feature type="compositionally biased region" description="Low complexity" evidence="2">
    <location>
        <begin position="208"/>
        <end position="228"/>
    </location>
</feature>
<gene>
    <name evidence="5" type="ORF">RDWZM_010090</name>
</gene>
<feature type="coiled-coil region" evidence="1">
    <location>
        <begin position="546"/>
        <end position="573"/>
    </location>
</feature>
<comment type="caution">
    <text evidence="5">The sequence shown here is derived from an EMBL/GenBank/DDBJ whole genome shotgun (WGS) entry which is preliminary data.</text>
</comment>
<reference evidence="5" key="1">
    <citation type="submission" date="2022-12" db="EMBL/GenBank/DDBJ databases">
        <title>Genome assemblies of Blomia tropicalis.</title>
        <authorList>
            <person name="Cui Y."/>
        </authorList>
    </citation>
    <scope>NUCLEOTIDE SEQUENCE</scope>
    <source>
        <tissue evidence="5">Adult mites</tissue>
    </source>
</reference>
<organism evidence="5 6">
    <name type="scientific">Blomia tropicalis</name>
    <name type="common">Mite</name>
    <dbReference type="NCBI Taxonomy" id="40697"/>
    <lineage>
        <taxon>Eukaryota</taxon>
        <taxon>Metazoa</taxon>
        <taxon>Ecdysozoa</taxon>
        <taxon>Arthropoda</taxon>
        <taxon>Chelicerata</taxon>
        <taxon>Arachnida</taxon>
        <taxon>Acari</taxon>
        <taxon>Acariformes</taxon>
        <taxon>Sarcoptiformes</taxon>
        <taxon>Astigmata</taxon>
        <taxon>Glycyphagoidea</taxon>
        <taxon>Echimyopodidae</taxon>
        <taxon>Blomia</taxon>
    </lineage>
</organism>
<evidence type="ECO:0000259" key="4">
    <source>
        <dbReference type="PROSITE" id="PS50006"/>
    </source>
</evidence>
<keyword evidence="3" id="KW-1133">Transmembrane helix</keyword>
<dbReference type="CDD" id="cd22679">
    <property type="entry name" value="FHA_SLMAP"/>
    <property type="match status" value="1"/>
</dbReference>